<accession>A0ABQ6CXQ8</accession>
<dbReference type="Proteomes" id="UP001156882">
    <property type="component" value="Unassembled WGS sequence"/>
</dbReference>
<name>A0ABQ6CXQ8_9HYPH</name>
<organism evidence="1 2">
    <name type="scientific">Labrys miyagiensis</name>
    <dbReference type="NCBI Taxonomy" id="346912"/>
    <lineage>
        <taxon>Bacteria</taxon>
        <taxon>Pseudomonadati</taxon>
        <taxon>Pseudomonadota</taxon>
        <taxon>Alphaproteobacteria</taxon>
        <taxon>Hyphomicrobiales</taxon>
        <taxon>Xanthobacteraceae</taxon>
        <taxon>Labrys</taxon>
    </lineage>
</organism>
<evidence type="ECO:0000313" key="1">
    <source>
        <dbReference type="EMBL" id="GLS23815.1"/>
    </source>
</evidence>
<protein>
    <submittedName>
        <fullName evidence="1">Uncharacterized protein</fullName>
    </submittedName>
</protein>
<keyword evidence="2" id="KW-1185">Reference proteome</keyword>
<comment type="caution">
    <text evidence="1">The sequence shown here is derived from an EMBL/GenBank/DDBJ whole genome shotgun (WGS) entry which is preliminary data.</text>
</comment>
<reference evidence="2" key="1">
    <citation type="journal article" date="2019" name="Int. J. Syst. Evol. Microbiol.">
        <title>The Global Catalogue of Microorganisms (GCM) 10K type strain sequencing project: providing services to taxonomists for standard genome sequencing and annotation.</title>
        <authorList>
            <consortium name="The Broad Institute Genomics Platform"/>
            <consortium name="The Broad Institute Genome Sequencing Center for Infectious Disease"/>
            <person name="Wu L."/>
            <person name="Ma J."/>
        </authorList>
    </citation>
    <scope>NUCLEOTIDE SEQUENCE [LARGE SCALE GENOMIC DNA]</scope>
    <source>
        <strain evidence="2">NBRC 101365</strain>
    </source>
</reference>
<proteinExistence type="predicted"/>
<sequence>MKVDPKVLFSNEVVPPTPEEWEVLDAIIRDCEGSPYKAALTLLRLFALQSSIAEARAARQRRSQA</sequence>
<dbReference type="EMBL" id="BSPC01000085">
    <property type="protein sequence ID" value="GLS23815.1"/>
    <property type="molecule type" value="Genomic_DNA"/>
</dbReference>
<evidence type="ECO:0000313" key="2">
    <source>
        <dbReference type="Proteomes" id="UP001156882"/>
    </source>
</evidence>
<gene>
    <name evidence="1" type="ORF">GCM10007874_68360</name>
</gene>